<comment type="caution">
    <text evidence="1">The sequence shown here is derived from an EMBL/GenBank/DDBJ whole genome shotgun (WGS) entry which is preliminary data.</text>
</comment>
<dbReference type="Proteomes" id="UP000591071">
    <property type="component" value="Unassembled WGS sequence"/>
</dbReference>
<name>A0A848BNA0_9FIRM</name>
<evidence type="ECO:0000313" key="1">
    <source>
        <dbReference type="EMBL" id="NME27761.1"/>
    </source>
</evidence>
<gene>
    <name evidence="1" type="ORF">HF872_03845</name>
</gene>
<dbReference type="RefSeq" id="WP_170087293.1">
    <property type="nucleotide sequence ID" value="NZ_JABAFG010000004.1"/>
</dbReference>
<dbReference type="AlphaFoldDB" id="A0A848BNA0"/>
<organism evidence="1 2">
    <name type="scientific">Megasphaera hexanoica</name>
    <dbReference type="NCBI Taxonomy" id="1675036"/>
    <lineage>
        <taxon>Bacteria</taxon>
        <taxon>Bacillati</taxon>
        <taxon>Bacillota</taxon>
        <taxon>Negativicutes</taxon>
        <taxon>Veillonellales</taxon>
        <taxon>Veillonellaceae</taxon>
        <taxon>Megasphaera</taxon>
    </lineage>
</organism>
<proteinExistence type="predicted"/>
<accession>A0A848BNA0</accession>
<reference evidence="1 2" key="1">
    <citation type="submission" date="2020-04" db="EMBL/GenBank/DDBJ databases">
        <authorList>
            <person name="Hitch T.C.A."/>
            <person name="Wylensek D."/>
            <person name="Clavel T."/>
        </authorList>
    </citation>
    <scope>NUCLEOTIDE SEQUENCE [LARGE SCALE GENOMIC DNA]</scope>
    <source>
        <strain evidence="1 2">Oil-RF-744-FAT-WT-6-1</strain>
    </source>
</reference>
<protein>
    <submittedName>
        <fullName evidence="1">Uncharacterized protein</fullName>
    </submittedName>
</protein>
<dbReference type="EMBL" id="JABAFG010000004">
    <property type="protein sequence ID" value="NME27761.1"/>
    <property type="molecule type" value="Genomic_DNA"/>
</dbReference>
<sequence length="78" mass="9050">MNKQKLNKLHAMTEQLRDEYCKKFAIQDREGTCCYDDGSNKVEFCPFSIGWICTADDFMDSLDMIASSLNKEEKNARE</sequence>
<evidence type="ECO:0000313" key="2">
    <source>
        <dbReference type="Proteomes" id="UP000591071"/>
    </source>
</evidence>